<dbReference type="EMBL" id="ARYM01000008">
    <property type="protein sequence ID" value="KCZ98849.1"/>
    <property type="molecule type" value="Genomic_DNA"/>
</dbReference>
<dbReference type="Proteomes" id="UP000027100">
    <property type="component" value="Unassembled WGS sequence"/>
</dbReference>
<accession>A0A062VL68</accession>
<proteinExistence type="predicted"/>
<organism evidence="1 2">
    <name type="scientific">Hyphomonas polymorpha PS728</name>
    <dbReference type="NCBI Taxonomy" id="1280954"/>
    <lineage>
        <taxon>Bacteria</taxon>
        <taxon>Pseudomonadati</taxon>
        <taxon>Pseudomonadota</taxon>
        <taxon>Alphaproteobacteria</taxon>
        <taxon>Hyphomonadales</taxon>
        <taxon>Hyphomonadaceae</taxon>
        <taxon>Hyphomonas</taxon>
    </lineage>
</organism>
<evidence type="ECO:0000313" key="1">
    <source>
        <dbReference type="EMBL" id="KCZ98849.1"/>
    </source>
</evidence>
<keyword evidence="2" id="KW-1185">Reference proteome</keyword>
<dbReference type="AlphaFoldDB" id="A0A062VL68"/>
<comment type="caution">
    <text evidence="1">The sequence shown here is derived from an EMBL/GenBank/DDBJ whole genome shotgun (WGS) entry which is preliminary data.</text>
</comment>
<protein>
    <submittedName>
        <fullName evidence="1">Uncharacterized protein</fullName>
    </submittedName>
</protein>
<gene>
    <name evidence="1" type="ORF">HPO_08114</name>
</gene>
<sequence>MLHWRNGVEGGRMSLSEVTCVQVILPPARYGTARCTIRTEEGTLHRFSDDYWFGWTGAERHRWGVREHRRASFLGLVTALARRARKANPAVTLRFGPGRGRPCVPEELDQARCFVEVTPEQGEDGKSGAA</sequence>
<evidence type="ECO:0000313" key="2">
    <source>
        <dbReference type="Proteomes" id="UP000027100"/>
    </source>
</evidence>
<dbReference type="STRING" id="1280954.HPO_08114"/>
<reference evidence="1 2" key="1">
    <citation type="journal article" date="2014" name="Antonie Van Leeuwenhoek">
        <title>Hyphomonas beringensis sp. nov. and Hyphomonas chukchiensis sp. nov., isolated from surface seawater of the Bering Sea and Chukchi Sea.</title>
        <authorList>
            <person name="Li C."/>
            <person name="Lai Q."/>
            <person name="Li G."/>
            <person name="Dong C."/>
            <person name="Wang J."/>
            <person name="Liao Y."/>
            <person name="Shao Z."/>
        </authorList>
    </citation>
    <scope>NUCLEOTIDE SEQUENCE [LARGE SCALE GENOMIC DNA]</scope>
    <source>
        <strain evidence="1 2">PS728</strain>
    </source>
</reference>
<name>A0A062VL68_9PROT</name>
<dbReference type="PATRIC" id="fig|1280954.3.peg.1645"/>